<evidence type="ECO:0000256" key="1">
    <source>
        <dbReference type="SAM" id="SignalP"/>
    </source>
</evidence>
<dbReference type="Gene3D" id="3.40.630.30">
    <property type="match status" value="1"/>
</dbReference>
<dbReference type="InterPro" id="IPR000182">
    <property type="entry name" value="GNAT_dom"/>
</dbReference>
<dbReference type="RefSeq" id="WP_030481977.1">
    <property type="nucleotide sequence ID" value="NZ_FWYC01000025.1"/>
</dbReference>
<dbReference type="InterPro" id="IPR016181">
    <property type="entry name" value="Acyl_CoA_acyltransferase"/>
</dbReference>
<accession>A0A1W2FTG6</accession>
<dbReference type="PROSITE" id="PS51318">
    <property type="entry name" value="TAT"/>
    <property type="match status" value="1"/>
</dbReference>
<dbReference type="InterPro" id="IPR006311">
    <property type="entry name" value="TAT_signal"/>
</dbReference>
<reference evidence="4" key="1">
    <citation type="submission" date="2017-04" db="EMBL/GenBank/DDBJ databases">
        <authorList>
            <person name="Varghese N."/>
            <person name="Submissions S."/>
        </authorList>
    </citation>
    <scope>NUCLEOTIDE SEQUENCE [LARGE SCALE GENOMIC DNA]</scope>
    <source>
        <strain evidence="4">DSM 44073</strain>
    </source>
</reference>
<dbReference type="OrthoDB" id="4208at2"/>
<dbReference type="eggNOG" id="COG0456">
    <property type="taxonomic scope" value="Bacteria"/>
</dbReference>
<dbReference type="Proteomes" id="UP000192840">
    <property type="component" value="Unassembled WGS sequence"/>
</dbReference>
<protein>
    <submittedName>
        <fullName evidence="3">Acetyltransferase (GNAT) domain-containing protein</fullName>
    </submittedName>
</protein>
<dbReference type="STRING" id="40571.SAMN05660733_08058"/>
<evidence type="ECO:0000313" key="3">
    <source>
        <dbReference type="EMBL" id="SMD25221.1"/>
    </source>
</evidence>
<dbReference type="SUPFAM" id="SSF55729">
    <property type="entry name" value="Acyl-CoA N-acyltransferases (Nat)"/>
    <property type="match status" value="1"/>
</dbReference>
<gene>
    <name evidence="3" type="ORF">SAMN05660733_08058</name>
</gene>
<evidence type="ECO:0000313" key="4">
    <source>
        <dbReference type="Proteomes" id="UP000192840"/>
    </source>
</evidence>
<dbReference type="InterPro" id="IPR038740">
    <property type="entry name" value="BioF2-like_GNAT_dom"/>
</dbReference>
<dbReference type="PROSITE" id="PS51186">
    <property type="entry name" value="GNAT"/>
    <property type="match status" value="1"/>
</dbReference>
<feature type="domain" description="N-acetyltransferase" evidence="2">
    <location>
        <begin position="155"/>
        <end position="284"/>
    </location>
</feature>
<evidence type="ECO:0000259" key="2">
    <source>
        <dbReference type="PROSITE" id="PS51186"/>
    </source>
</evidence>
<keyword evidence="3" id="KW-0808">Transferase</keyword>
<dbReference type="AlphaFoldDB" id="A0A1W2FTG6"/>
<keyword evidence="4" id="KW-1185">Reference proteome</keyword>
<feature type="chain" id="PRO_5010702414" evidence="1">
    <location>
        <begin position="27"/>
        <end position="284"/>
    </location>
</feature>
<dbReference type="Pfam" id="PF13480">
    <property type="entry name" value="Acetyltransf_6"/>
    <property type="match status" value="1"/>
</dbReference>
<organism evidence="3 4">
    <name type="scientific">Lentzea albidocapillata</name>
    <dbReference type="NCBI Taxonomy" id="40571"/>
    <lineage>
        <taxon>Bacteria</taxon>
        <taxon>Bacillati</taxon>
        <taxon>Actinomycetota</taxon>
        <taxon>Actinomycetes</taxon>
        <taxon>Pseudonocardiales</taxon>
        <taxon>Pseudonocardiaceae</taxon>
        <taxon>Lentzea</taxon>
    </lineage>
</organism>
<sequence>MKRRDLLKLGAASGALVLASPVAANATPRWFSGDPADLANRAWLQVTENLLRGLPRSVVRQGRNGTSLMVSFQPQAQLNGVFCTKRTVDLREVAYYADQMPEFGVAAWVMRVRGEASQGFAQTAAEYGKNTLRTRTLSSVAAGQATLPADMPQGVTVRQVTGAQADIFRDIAVRATGVPAEYVRDLLAAKALDRTEARPYLVEVNGTPAAIGVGFRGADVVAPYYLFTAPEFSGRGLDRLVTGRILRDAFLAGARSAIATIEPGQEELLLSLGFRAVDVWTTAA</sequence>
<dbReference type="EMBL" id="FWYC01000025">
    <property type="protein sequence ID" value="SMD25221.1"/>
    <property type="molecule type" value="Genomic_DNA"/>
</dbReference>
<keyword evidence="1" id="KW-0732">Signal</keyword>
<name>A0A1W2FTG6_9PSEU</name>
<proteinExistence type="predicted"/>
<feature type="signal peptide" evidence="1">
    <location>
        <begin position="1"/>
        <end position="26"/>
    </location>
</feature>
<dbReference type="GO" id="GO:0016747">
    <property type="term" value="F:acyltransferase activity, transferring groups other than amino-acyl groups"/>
    <property type="evidence" value="ECO:0007669"/>
    <property type="project" value="InterPro"/>
</dbReference>